<sequence length="346" mass="38831">MQKLKFAILGTGFWANYQIPAWFALDGVELIALYNRTGTKAEAFARQYNVPNVYDNVDLLLDRHAGELDFVDIITDVDTHALFVEKAARRGLHVICQKPMGPSLETARRMVETCQSAGVEFYIHENFRWQTPLRHLKTVLDSGVIGQPFKARVSFCSGFPVFENQPFLAELEQFILTDIGSHILDVSRFLFGEAASLYCQTQRVNPTIKGEDVANVLMKMRSGLTCYAEMSYASILEREVFPQTLVSVEGSKGSVVLAPDYTIQVTTRRADGQRETRYLTATPPDYPWADPAYALVHSSIVDCNRNLLEALQGQQPAETTGTDNFETIRLVYAAYDSAARNEVIHL</sequence>
<evidence type="ECO:0000313" key="3">
    <source>
        <dbReference type="EMBL" id="MFD1145122.1"/>
    </source>
</evidence>
<dbReference type="InterPro" id="IPR000683">
    <property type="entry name" value="Gfo/Idh/MocA-like_OxRdtase_N"/>
</dbReference>
<protein>
    <submittedName>
        <fullName evidence="3">Gfo/Idh/MocA family protein</fullName>
    </submittedName>
</protein>
<evidence type="ECO:0000259" key="2">
    <source>
        <dbReference type="Pfam" id="PF22725"/>
    </source>
</evidence>
<comment type="caution">
    <text evidence="3">The sequence shown here is derived from an EMBL/GenBank/DDBJ whole genome shotgun (WGS) entry which is preliminary data.</text>
</comment>
<evidence type="ECO:0000259" key="1">
    <source>
        <dbReference type="Pfam" id="PF01408"/>
    </source>
</evidence>
<keyword evidence="4" id="KW-1185">Reference proteome</keyword>
<dbReference type="PANTHER" id="PTHR43708:SF8">
    <property type="entry name" value="OXIDOREDUCTASE"/>
    <property type="match status" value="1"/>
</dbReference>
<dbReference type="SUPFAM" id="SSF51735">
    <property type="entry name" value="NAD(P)-binding Rossmann-fold domains"/>
    <property type="match status" value="1"/>
</dbReference>
<dbReference type="Gene3D" id="3.40.50.720">
    <property type="entry name" value="NAD(P)-binding Rossmann-like Domain"/>
    <property type="match status" value="1"/>
</dbReference>
<dbReference type="InterPro" id="IPR051317">
    <property type="entry name" value="Gfo/Idh/MocA_oxidoreduct"/>
</dbReference>
<feature type="domain" description="Gfo/Idh/MocA-like oxidoreductase N-terminal" evidence="1">
    <location>
        <begin position="4"/>
        <end position="121"/>
    </location>
</feature>
<dbReference type="InterPro" id="IPR055170">
    <property type="entry name" value="GFO_IDH_MocA-like_dom"/>
</dbReference>
<dbReference type="Pfam" id="PF01408">
    <property type="entry name" value="GFO_IDH_MocA"/>
    <property type="match status" value="1"/>
</dbReference>
<feature type="domain" description="GFO/IDH/MocA-like oxidoreductase" evidence="2">
    <location>
        <begin position="134"/>
        <end position="255"/>
    </location>
</feature>
<proteinExistence type="predicted"/>
<dbReference type="Gene3D" id="3.30.360.10">
    <property type="entry name" value="Dihydrodipicolinate Reductase, domain 2"/>
    <property type="match status" value="1"/>
</dbReference>
<dbReference type="PANTHER" id="PTHR43708">
    <property type="entry name" value="CONSERVED EXPRESSED OXIDOREDUCTASE (EUROFUNG)"/>
    <property type="match status" value="1"/>
</dbReference>
<name>A0ABW3QES8_9BACT</name>
<organism evidence="3 4">
    <name type="scientific">Larkinella insperata</name>
    <dbReference type="NCBI Taxonomy" id="332158"/>
    <lineage>
        <taxon>Bacteria</taxon>
        <taxon>Pseudomonadati</taxon>
        <taxon>Bacteroidota</taxon>
        <taxon>Cytophagia</taxon>
        <taxon>Cytophagales</taxon>
        <taxon>Spirosomataceae</taxon>
        <taxon>Larkinella</taxon>
    </lineage>
</organism>
<dbReference type="SUPFAM" id="SSF55347">
    <property type="entry name" value="Glyceraldehyde-3-phosphate dehydrogenase-like, C-terminal domain"/>
    <property type="match status" value="1"/>
</dbReference>
<gene>
    <name evidence="3" type="ORF">ACFQ4C_28590</name>
</gene>
<dbReference type="RefSeq" id="WP_265994182.1">
    <property type="nucleotide sequence ID" value="NZ_CP110973.1"/>
</dbReference>
<dbReference type="Proteomes" id="UP001597116">
    <property type="component" value="Unassembled WGS sequence"/>
</dbReference>
<evidence type="ECO:0000313" key="4">
    <source>
        <dbReference type="Proteomes" id="UP001597116"/>
    </source>
</evidence>
<dbReference type="InterPro" id="IPR036291">
    <property type="entry name" value="NAD(P)-bd_dom_sf"/>
</dbReference>
<dbReference type="Pfam" id="PF22725">
    <property type="entry name" value="GFO_IDH_MocA_C3"/>
    <property type="match status" value="1"/>
</dbReference>
<accession>A0ABW3QES8</accession>
<dbReference type="EMBL" id="JBHTLP010000024">
    <property type="protein sequence ID" value="MFD1145122.1"/>
    <property type="molecule type" value="Genomic_DNA"/>
</dbReference>
<reference evidence="4" key="1">
    <citation type="journal article" date="2019" name="Int. J. Syst. Evol. Microbiol.">
        <title>The Global Catalogue of Microorganisms (GCM) 10K type strain sequencing project: providing services to taxonomists for standard genome sequencing and annotation.</title>
        <authorList>
            <consortium name="The Broad Institute Genomics Platform"/>
            <consortium name="The Broad Institute Genome Sequencing Center for Infectious Disease"/>
            <person name="Wu L."/>
            <person name="Ma J."/>
        </authorList>
    </citation>
    <scope>NUCLEOTIDE SEQUENCE [LARGE SCALE GENOMIC DNA]</scope>
    <source>
        <strain evidence="4">CCUG 55608</strain>
    </source>
</reference>